<name>A0A0T5PD68_9RHOB</name>
<dbReference type="EC" id="6.2.1.3" evidence="6"/>
<evidence type="ECO:0000256" key="2">
    <source>
        <dbReference type="ARBA" id="ARBA00022598"/>
    </source>
</evidence>
<organism evidence="5 7">
    <name type="scientific">Roseovarius indicus</name>
    <dbReference type="NCBI Taxonomy" id="540747"/>
    <lineage>
        <taxon>Bacteria</taxon>
        <taxon>Pseudomonadati</taxon>
        <taxon>Pseudomonadota</taxon>
        <taxon>Alphaproteobacteria</taxon>
        <taxon>Rhodobacterales</taxon>
        <taxon>Roseobacteraceae</taxon>
        <taxon>Roseovarius</taxon>
    </lineage>
</organism>
<dbReference type="InterPro" id="IPR042099">
    <property type="entry name" value="ANL_N_sf"/>
</dbReference>
<dbReference type="PANTHER" id="PTHR43201:SF5">
    <property type="entry name" value="MEDIUM-CHAIN ACYL-COA LIGASE ACSF2, MITOCHONDRIAL"/>
    <property type="match status" value="1"/>
</dbReference>
<comment type="similarity">
    <text evidence="1">Belongs to the ATP-dependent AMP-binding enzyme family.</text>
</comment>
<dbReference type="EMBL" id="LAXI01000002">
    <property type="protein sequence ID" value="KRS18988.1"/>
    <property type="molecule type" value="Genomic_DNA"/>
</dbReference>
<dbReference type="InterPro" id="IPR000873">
    <property type="entry name" value="AMP-dep_synth/lig_dom"/>
</dbReference>
<keyword evidence="7" id="KW-1185">Reference proteome</keyword>
<dbReference type="Proteomes" id="UP000325785">
    <property type="component" value="Chromosome"/>
</dbReference>
<dbReference type="PANTHER" id="PTHR43201">
    <property type="entry name" value="ACYL-COA SYNTHETASE"/>
    <property type="match status" value="1"/>
</dbReference>
<dbReference type="Gene3D" id="3.30.300.30">
    <property type="match status" value="1"/>
</dbReference>
<dbReference type="Pfam" id="PF00501">
    <property type="entry name" value="AMP-binding"/>
    <property type="match status" value="1"/>
</dbReference>
<accession>A0A0T5PD68</accession>
<evidence type="ECO:0000259" key="4">
    <source>
        <dbReference type="Pfam" id="PF13193"/>
    </source>
</evidence>
<evidence type="ECO:0000313" key="6">
    <source>
        <dbReference type="EMBL" id="QEW26079.1"/>
    </source>
</evidence>
<reference evidence="6 8" key="2">
    <citation type="submission" date="2018-08" db="EMBL/GenBank/DDBJ databases">
        <title>Genetic Globetrotter - A new plasmid hitch-hiking vast phylogenetic and geographic distances.</title>
        <authorList>
            <person name="Vollmers J."/>
            <person name="Petersen J."/>
        </authorList>
    </citation>
    <scope>NUCLEOTIDE SEQUENCE [LARGE SCALE GENOMIC DNA]</scope>
    <source>
        <strain evidence="6 8">DSM 26383</strain>
    </source>
</reference>
<dbReference type="KEGG" id="rid:RIdsm_01873"/>
<dbReference type="Gene3D" id="3.40.50.12780">
    <property type="entry name" value="N-terminal domain of ligase-like"/>
    <property type="match status" value="1"/>
</dbReference>
<dbReference type="AlphaFoldDB" id="A0A0T5PD68"/>
<dbReference type="PATRIC" id="fig|540747.5.peg.2525"/>
<evidence type="ECO:0000256" key="1">
    <source>
        <dbReference type="ARBA" id="ARBA00006432"/>
    </source>
</evidence>
<sequence>MDNPFLGKTYAESLALVAATYPENDALVFRDRRYSFADLKAEADSVSARLADLGLVRGDKVAILMPNRPEFLFMWLGAAQMGMTAVMINTRLRPDEIAYQLAQSESDAVFIPGQGAFRDFVGELAELAPAVRDGRPGEVGSEKLPKLRWVIVADTPPEGYSGLTDWSGPAPEGLPVPPLERDMNQPGIIAYSSGTTALPKGAMIGHHVWRKGWDIGIRVEFDESDCLYMSIPLFGSMATMNGVLPFWTRGAKVVLGEQFDAAVCLAAVETERVTAIHLLPPIVSQLAEHPDLGRRDTASLRIGFVLSIAPEVLDKVADVLKIPGVMTGYGMTETTTVLTRNRWDDPREVRHATQGFALPDIELMIVDPQTLKEVPAGQQGEIWSRGYCNMLGYYNKPEETARVLREDGWFRTGDTGWLDETGRLTYTGRLGDAYKSRGFNVAPQEIEHVIAQIEGVRQCAVVGIPAGNDDNVGVAYIVPEEGARLEGAEILRVLKPKLASYKMPGEAFIVEDLPMTSGTGKVQKFKLREDAMARMKLTAG</sequence>
<proteinExistence type="inferred from homology"/>
<feature type="domain" description="AMP-binding enzyme C-terminal" evidence="4">
    <location>
        <begin position="445"/>
        <end position="517"/>
    </location>
</feature>
<dbReference type="EMBL" id="CP031598">
    <property type="protein sequence ID" value="QEW26079.1"/>
    <property type="molecule type" value="Genomic_DNA"/>
</dbReference>
<evidence type="ECO:0000313" key="8">
    <source>
        <dbReference type="Proteomes" id="UP000325785"/>
    </source>
</evidence>
<dbReference type="InterPro" id="IPR025110">
    <property type="entry name" value="AMP-bd_C"/>
</dbReference>
<gene>
    <name evidence="6" type="primary">lcfB_9</name>
    <name evidence="6" type="ORF">RIdsm_01873</name>
    <name evidence="5" type="ORF">XM52_04755</name>
</gene>
<dbReference type="Proteomes" id="UP000051401">
    <property type="component" value="Unassembled WGS sequence"/>
</dbReference>
<reference evidence="5 7" key="1">
    <citation type="submission" date="2015-04" db="EMBL/GenBank/DDBJ databases">
        <title>The draft genome sequence of Roseovarius indicus B108T.</title>
        <authorList>
            <person name="Li G."/>
            <person name="Lai Q."/>
            <person name="Shao Z."/>
            <person name="Yan P."/>
        </authorList>
    </citation>
    <scope>NUCLEOTIDE SEQUENCE [LARGE SCALE GENOMIC DNA]</scope>
    <source>
        <strain evidence="5 7">B108</strain>
    </source>
</reference>
<dbReference type="InterPro" id="IPR045851">
    <property type="entry name" value="AMP-bd_C_sf"/>
</dbReference>
<dbReference type="OrthoDB" id="7315605at2"/>
<dbReference type="GO" id="GO:0004467">
    <property type="term" value="F:long-chain fatty acid-CoA ligase activity"/>
    <property type="evidence" value="ECO:0007669"/>
    <property type="project" value="UniProtKB-EC"/>
</dbReference>
<keyword evidence="2 6" id="KW-0436">Ligase</keyword>
<dbReference type="GO" id="GO:0031956">
    <property type="term" value="F:medium-chain fatty acid-CoA ligase activity"/>
    <property type="evidence" value="ECO:0007669"/>
    <property type="project" value="TreeGrafter"/>
</dbReference>
<dbReference type="RefSeq" id="WP_057813802.1">
    <property type="nucleotide sequence ID" value="NZ_CP031598.1"/>
</dbReference>
<protein>
    <submittedName>
        <fullName evidence="6">Long-chain-fatty-acid--CoA ligase</fullName>
        <ecNumber evidence="6">6.2.1.3</ecNumber>
    </submittedName>
</protein>
<feature type="domain" description="AMP-dependent synthetase/ligase" evidence="3">
    <location>
        <begin position="17"/>
        <end position="394"/>
    </location>
</feature>
<dbReference type="STRING" id="540747.SAMN04488031_103286"/>
<evidence type="ECO:0000259" key="3">
    <source>
        <dbReference type="Pfam" id="PF00501"/>
    </source>
</evidence>
<evidence type="ECO:0000313" key="5">
    <source>
        <dbReference type="EMBL" id="KRS18988.1"/>
    </source>
</evidence>
<dbReference type="SUPFAM" id="SSF56801">
    <property type="entry name" value="Acetyl-CoA synthetase-like"/>
    <property type="match status" value="1"/>
</dbReference>
<dbReference type="Pfam" id="PF13193">
    <property type="entry name" value="AMP-binding_C"/>
    <property type="match status" value="1"/>
</dbReference>
<evidence type="ECO:0000313" key="7">
    <source>
        <dbReference type="Proteomes" id="UP000051401"/>
    </source>
</evidence>